<gene>
    <name evidence="1" type="ORF">ACFSKO_16245</name>
</gene>
<dbReference type="Proteomes" id="UP001597294">
    <property type="component" value="Unassembled WGS sequence"/>
</dbReference>
<proteinExistence type="predicted"/>
<name>A0ABW5BP06_9PROT</name>
<accession>A0ABW5BP06</accession>
<keyword evidence="2" id="KW-1185">Reference proteome</keyword>
<comment type="caution">
    <text evidence="1">The sequence shown here is derived from an EMBL/GenBank/DDBJ whole genome shotgun (WGS) entry which is preliminary data.</text>
</comment>
<organism evidence="1 2">
    <name type="scientific">Kiloniella antarctica</name>
    <dbReference type="NCBI Taxonomy" id="1550907"/>
    <lineage>
        <taxon>Bacteria</taxon>
        <taxon>Pseudomonadati</taxon>
        <taxon>Pseudomonadota</taxon>
        <taxon>Alphaproteobacteria</taxon>
        <taxon>Rhodospirillales</taxon>
        <taxon>Kiloniellaceae</taxon>
        <taxon>Kiloniella</taxon>
    </lineage>
</organism>
<reference evidence="2" key="1">
    <citation type="journal article" date="2019" name="Int. J. Syst. Evol. Microbiol.">
        <title>The Global Catalogue of Microorganisms (GCM) 10K type strain sequencing project: providing services to taxonomists for standard genome sequencing and annotation.</title>
        <authorList>
            <consortium name="The Broad Institute Genomics Platform"/>
            <consortium name="The Broad Institute Genome Sequencing Center for Infectious Disease"/>
            <person name="Wu L."/>
            <person name="Ma J."/>
        </authorList>
    </citation>
    <scope>NUCLEOTIDE SEQUENCE [LARGE SCALE GENOMIC DNA]</scope>
    <source>
        <strain evidence="2">CGMCC 4.7192</strain>
    </source>
</reference>
<protein>
    <submittedName>
        <fullName evidence="1">Uncharacterized protein</fullName>
    </submittedName>
</protein>
<dbReference type="RefSeq" id="WP_380253557.1">
    <property type="nucleotide sequence ID" value="NZ_JBHUII010000011.1"/>
</dbReference>
<evidence type="ECO:0000313" key="1">
    <source>
        <dbReference type="EMBL" id="MFD2207180.1"/>
    </source>
</evidence>
<dbReference type="EMBL" id="JBHUII010000011">
    <property type="protein sequence ID" value="MFD2207180.1"/>
    <property type="molecule type" value="Genomic_DNA"/>
</dbReference>
<sequence>MSEETHVDDFIDYGNISERGREDRNASYARWVLAQFRFPASLRMSVDEFVLQHKLFCNFEGKRYRVTGASRMGDIWLTDNFNQSQGYQKRVAVDDCSNWGREKEQREAE</sequence>
<evidence type="ECO:0000313" key="2">
    <source>
        <dbReference type="Proteomes" id="UP001597294"/>
    </source>
</evidence>